<accession>A0A9N8PXI1</accession>
<evidence type="ECO:0000313" key="3">
    <source>
        <dbReference type="Proteomes" id="UP001154114"/>
    </source>
</evidence>
<evidence type="ECO:0000313" key="2">
    <source>
        <dbReference type="EMBL" id="CAD0196281.1"/>
    </source>
</evidence>
<keyword evidence="3" id="KW-1185">Reference proteome</keyword>
<dbReference type="EMBL" id="LR824007">
    <property type="protein sequence ID" value="CAD0196281.1"/>
    <property type="molecule type" value="Genomic_DNA"/>
</dbReference>
<protein>
    <submittedName>
        <fullName evidence="2">Uncharacterized protein</fullName>
    </submittedName>
</protein>
<sequence length="107" mass="11437">MMEPSRDSVGVPVVLPAPRVHVSPCADWPAEQASLRSCARTKNTCSRQRIAKVAGPRGALLSAFRLPISRGECTRRTAPAPLTHRTPAPLPAHRSPAAPRVSSRTAI</sequence>
<organism evidence="2 3">
    <name type="scientific">Chrysodeixis includens</name>
    <name type="common">Soybean looper</name>
    <name type="synonym">Pseudoplusia includens</name>
    <dbReference type="NCBI Taxonomy" id="689277"/>
    <lineage>
        <taxon>Eukaryota</taxon>
        <taxon>Metazoa</taxon>
        <taxon>Ecdysozoa</taxon>
        <taxon>Arthropoda</taxon>
        <taxon>Hexapoda</taxon>
        <taxon>Insecta</taxon>
        <taxon>Pterygota</taxon>
        <taxon>Neoptera</taxon>
        <taxon>Endopterygota</taxon>
        <taxon>Lepidoptera</taxon>
        <taxon>Glossata</taxon>
        <taxon>Ditrysia</taxon>
        <taxon>Noctuoidea</taxon>
        <taxon>Noctuidae</taxon>
        <taxon>Plusiinae</taxon>
        <taxon>Chrysodeixis</taxon>
    </lineage>
</organism>
<feature type="region of interest" description="Disordered" evidence="1">
    <location>
        <begin position="74"/>
        <end position="107"/>
    </location>
</feature>
<proteinExistence type="predicted"/>
<name>A0A9N8PXI1_CHRIL</name>
<evidence type="ECO:0000256" key="1">
    <source>
        <dbReference type="SAM" id="MobiDB-lite"/>
    </source>
</evidence>
<reference evidence="2" key="1">
    <citation type="submission" date="2021-12" db="EMBL/GenBank/DDBJ databases">
        <authorList>
            <person name="King R."/>
        </authorList>
    </citation>
    <scope>NUCLEOTIDE SEQUENCE</scope>
</reference>
<dbReference type="OrthoDB" id="10611786at2759"/>
<dbReference type="Proteomes" id="UP001154114">
    <property type="component" value="Chromosome 4"/>
</dbReference>
<gene>
    <name evidence="2" type="ORF">CINC_LOCUS10573</name>
</gene>
<dbReference type="AlphaFoldDB" id="A0A9N8PXI1"/>